<keyword evidence="7" id="KW-0630">Potassium</keyword>
<evidence type="ECO:0000256" key="5">
    <source>
        <dbReference type="ARBA" id="ARBA00022826"/>
    </source>
</evidence>
<dbReference type="PROSITE" id="PS50042">
    <property type="entry name" value="CNMP_BINDING_3"/>
    <property type="match status" value="1"/>
</dbReference>
<feature type="transmembrane region" description="Helical" evidence="13">
    <location>
        <begin position="276"/>
        <end position="296"/>
    </location>
</feature>
<keyword evidence="10 13" id="KW-0472">Membrane</keyword>
<comment type="subcellular location">
    <subcellularLocation>
        <location evidence="1">Membrane</location>
        <topology evidence="1">Multi-pass membrane protein</topology>
    </subcellularLocation>
</comment>
<dbReference type="Gene3D" id="2.60.120.10">
    <property type="entry name" value="Jelly Rolls"/>
    <property type="match status" value="1"/>
</dbReference>
<evidence type="ECO:0000259" key="14">
    <source>
        <dbReference type="PROSITE" id="PS50042"/>
    </source>
</evidence>
<dbReference type="Pfam" id="PF00027">
    <property type="entry name" value="cNMP_binding"/>
    <property type="match status" value="1"/>
</dbReference>
<evidence type="ECO:0000256" key="10">
    <source>
        <dbReference type="ARBA" id="ARBA00023136"/>
    </source>
</evidence>
<dbReference type="Gene3D" id="1.10.287.630">
    <property type="entry name" value="Helix hairpin bin"/>
    <property type="match status" value="1"/>
</dbReference>
<gene>
    <name evidence="15" type="ORF">Poli38472_003126</name>
</gene>
<feature type="region of interest" description="Disordered" evidence="12">
    <location>
        <begin position="1"/>
        <end position="63"/>
    </location>
</feature>
<sequence>MTSESSASGAPSTQDENPSEHGEGNVQEPDPAPLSSTKTDAPRTIDRAKMNIRRGSRRLKQLLDPRPTNELELDLDTFYQARLRRRTHLEQEITGSLSRGGIVSDALSPTKGRSIMMTLSPGEEYENYQKVDAATKFQQSALIAEEPSQMDPTEAEHEIEIPGPDKEDAMSIASSVSRGVSRAKLTPLDLKAVPVAPAGLHRAPTTKQLTSQLTFSAQIALYANSAKMIRPHGHFRLGWDILSIMFIFYNAVILPFQASFNVTEVEEDSFERFIDIFFLLDIAITFNTAIELDGSIRYDRKLVAKSYVQSWFLIDLVAALPYGDIVPHSSDSETDASVRRTLKLLRLVRLLRLFRISRILRRIQSAIFIRSTLAALLRYCLIVMFISHWFSCIFHAIASNSTGLNWIVVNKLQDPYGTKWDRYVAALYFAVMTLATIGFGDICGTNADERLFTIFAMIIGGGIFAYGLTNIVELVSSLTIHETRFRQKMDEVNEYMGARDLPMKLRIEIREFYHNTRLSRESRLNSEQSILAELSSKLRSKIALSINDQFLRKFPFFTGSDPNFLLELALNMRMIHFAPLEDVIIEGEVGHEMFFVFRGAVEVLRDGQQIGILGENQYFGEMAILSPDNRRRATVRTLCFCELRMLSRNRFLEALALFPQMQSKMAQVARSRMPQKPGAPPSPSSRPFIKKKGSPNRSDLNTPQLPPPQLVVNQPSSSRLSLGNATTSASVRLLQASQRTAGEFVPLRSTTSARLNSAARRQSSVAGGPGVSAGMLHSLTETSSRLEEVSRRQETLIARVIKLQMDLAKIRSVATR</sequence>
<dbReference type="InterPro" id="IPR050818">
    <property type="entry name" value="KCNH_animal-type"/>
</dbReference>
<evidence type="ECO:0000256" key="11">
    <source>
        <dbReference type="ARBA" id="ARBA00023303"/>
    </source>
</evidence>
<feature type="transmembrane region" description="Helical" evidence="13">
    <location>
        <begin position="237"/>
        <end position="256"/>
    </location>
</feature>
<feature type="compositionally biased region" description="Basic residues" evidence="12">
    <location>
        <begin position="50"/>
        <end position="60"/>
    </location>
</feature>
<evidence type="ECO:0000256" key="13">
    <source>
        <dbReference type="SAM" id="Phobius"/>
    </source>
</evidence>
<keyword evidence="8 13" id="KW-1133">Transmembrane helix</keyword>
<dbReference type="InterPro" id="IPR005821">
    <property type="entry name" value="Ion_trans_dom"/>
</dbReference>
<evidence type="ECO:0000256" key="4">
    <source>
        <dbReference type="ARBA" id="ARBA00022692"/>
    </source>
</evidence>
<dbReference type="GO" id="GO:0005886">
    <property type="term" value="C:plasma membrane"/>
    <property type="evidence" value="ECO:0007669"/>
    <property type="project" value="TreeGrafter"/>
</dbReference>
<dbReference type="GO" id="GO:0005249">
    <property type="term" value="F:voltage-gated potassium channel activity"/>
    <property type="evidence" value="ECO:0007669"/>
    <property type="project" value="InterPro"/>
</dbReference>
<protein>
    <recommendedName>
        <fullName evidence="14">Cyclic nucleotide-binding domain-containing protein</fullName>
    </recommendedName>
</protein>
<keyword evidence="3" id="KW-0633">Potassium transport</keyword>
<evidence type="ECO:0000256" key="2">
    <source>
        <dbReference type="ARBA" id="ARBA00022448"/>
    </source>
</evidence>
<dbReference type="PANTHER" id="PTHR10217:SF435">
    <property type="entry name" value="POTASSIUM VOLTAGE-GATED CHANNEL PROTEIN EAG"/>
    <property type="match status" value="1"/>
</dbReference>
<evidence type="ECO:0000256" key="1">
    <source>
        <dbReference type="ARBA" id="ARBA00004141"/>
    </source>
</evidence>
<dbReference type="SMART" id="SM00100">
    <property type="entry name" value="cNMP"/>
    <property type="match status" value="1"/>
</dbReference>
<dbReference type="AlphaFoldDB" id="A0A8K1C5Z2"/>
<dbReference type="Proteomes" id="UP000794436">
    <property type="component" value="Unassembled WGS sequence"/>
</dbReference>
<keyword evidence="11" id="KW-0407">Ion channel</keyword>
<proteinExistence type="predicted"/>
<comment type="caution">
    <text evidence="15">The sequence shown here is derived from an EMBL/GenBank/DDBJ whole genome shotgun (WGS) entry which is preliminary data.</text>
</comment>
<evidence type="ECO:0000256" key="12">
    <source>
        <dbReference type="SAM" id="MobiDB-lite"/>
    </source>
</evidence>
<dbReference type="FunFam" id="1.10.287.70:FF:000123">
    <property type="entry name" value="Potassium channel KAT3"/>
    <property type="match status" value="1"/>
</dbReference>
<dbReference type="SUPFAM" id="SSF51206">
    <property type="entry name" value="cAMP-binding domain-like"/>
    <property type="match status" value="1"/>
</dbReference>
<evidence type="ECO:0000256" key="6">
    <source>
        <dbReference type="ARBA" id="ARBA00022882"/>
    </source>
</evidence>
<dbReference type="InterPro" id="IPR014710">
    <property type="entry name" value="RmlC-like_jellyroll"/>
</dbReference>
<keyword evidence="6" id="KW-0851">Voltage-gated channel</keyword>
<feature type="domain" description="Cyclic nucleotide-binding" evidence="14">
    <location>
        <begin position="556"/>
        <end position="655"/>
    </location>
</feature>
<reference evidence="15" key="1">
    <citation type="submission" date="2019-03" db="EMBL/GenBank/DDBJ databases">
        <title>Long read genome sequence of the mycoparasitic Pythium oligandrum ATCC 38472 isolated from sugarbeet rhizosphere.</title>
        <authorList>
            <person name="Gaulin E."/>
        </authorList>
    </citation>
    <scope>NUCLEOTIDE SEQUENCE</scope>
    <source>
        <strain evidence="15">ATCC 38472_TT</strain>
    </source>
</reference>
<dbReference type="GO" id="GO:0034702">
    <property type="term" value="C:monoatomic ion channel complex"/>
    <property type="evidence" value="ECO:0007669"/>
    <property type="project" value="UniProtKB-KW"/>
</dbReference>
<evidence type="ECO:0000313" key="16">
    <source>
        <dbReference type="Proteomes" id="UP000794436"/>
    </source>
</evidence>
<dbReference type="Pfam" id="PF00520">
    <property type="entry name" value="Ion_trans"/>
    <property type="match status" value="1"/>
</dbReference>
<dbReference type="InterPro" id="IPR003938">
    <property type="entry name" value="K_chnl_volt-dep_EAG/ELK/ERG"/>
</dbReference>
<keyword evidence="16" id="KW-1185">Reference proteome</keyword>
<dbReference type="InterPro" id="IPR018490">
    <property type="entry name" value="cNMP-bd_dom_sf"/>
</dbReference>
<evidence type="ECO:0000256" key="3">
    <source>
        <dbReference type="ARBA" id="ARBA00022538"/>
    </source>
</evidence>
<dbReference type="PROSITE" id="PS00888">
    <property type="entry name" value="CNMP_BINDING_1"/>
    <property type="match status" value="1"/>
</dbReference>
<feature type="compositionally biased region" description="Basic and acidic residues" evidence="12">
    <location>
        <begin position="40"/>
        <end position="49"/>
    </location>
</feature>
<dbReference type="InterPro" id="IPR018488">
    <property type="entry name" value="cNMP-bd_CS"/>
</dbReference>
<dbReference type="PRINTS" id="PR00169">
    <property type="entry name" value="KCHANNEL"/>
</dbReference>
<keyword evidence="2" id="KW-0813">Transport</keyword>
<dbReference type="OrthoDB" id="421226at2759"/>
<dbReference type="PRINTS" id="PR01463">
    <property type="entry name" value="EAGCHANLFMLY"/>
</dbReference>
<organism evidence="15 16">
    <name type="scientific">Pythium oligandrum</name>
    <name type="common">Mycoparasitic fungus</name>
    <dbReference type="NCBI Taxonomy" id="41045"/>
    <lineage>
        <taxon>Eukaryota</taxon>
        <taxon>Sar</taxon>
        <taxon>Stramenopiles</taxon>
        <taxon>Oomycota</taxon>
        <taxon>Peronosporomycetes</taxon>
        <taxon>Pythiales</taxon>
        <taxon>Pythiaceae</taxon>
        <taxon>Pythium</taxon>
    </lineage>
</organism>
<keyword evidence="4 13" id="KW-0812">Transmembrane</keyword>
<feature type="transmembrane region" description="Helical" evidence="13">
    <location>
        <begin position="451"/>
        <end position="469"/>
    </location>
</feature>
<accession>A0A8K1C5Z2</accession>
<evidence type="ECO:0000313" key="15">
    <source>
        <dbReference type="EMBL" id="TMW57201.1"/>
    </source>
</evidence>
<keyword evidence="9" id="KW-0406">Ion transport</keyword>
<dbReference type="Gene3D" id="1.10.287.70">
    <property type="match status" value="1"/>
</dbReference>
<feature type="compositionally biased region" description="Polar residues" evidence="12">
    <location>
        <begin position="1"/>
        <end position="16"/>
    </location>
</feature>
<dbReference type="CDD" id="cd00038">
    <property type="entry name" value="CAP_ED"/>
    <property type="match status" value="1"/>
</dbReference>
<dbReference type="InterPro" id="IPR000595">
    <property type="entry name" value="cNMP-bd_dom"/>
</dbReference>
<keyword evidence="5" id="KW-0631">Potassium channel</keyword>
<evidence type="ECO:0000256" key="8">
    <source>
        <dbReference type="ARBA" id="ARBA00022989"/>
    </source>
</evidence>
<dbReference type="PANTHER" id="PTHR10217">
    <property type="entry name" value="VOLTAGE AND LIGAND GATED POTASSIUM CHANNEL"/>
    <property type="match status" value="1"/>
</dbReference>
<feature type="transmembrane region" description="Helical" evidence="13">
    <location>
        <begin position="367"/>
        <end position="390"/>
    </location>
</feature>
<dbReference type="EMBL" id="SPLM01000144">
    <property type="protein sequence ID" value="TMW57201.1"/>
    <property type="molecule type" value="Genomic_DNA"/>
</dbReference>
<evidence type="ECO:0000256" key="7">
    <source>
        <dbReference type="ARBA" id="ARBA00022958"/>
    </source>
</evidence>
<evidence type="ECO:0000256" key="9">
    <source>
        <dbReference type="ARBA" id="ARBA00023065"/>
    </source>
</evidence>
<dbReference type="SUPFAM" id="SSF81324">
    <property type="entry name" value="Voltage-gated potassium channels"/>
    <property type="match status" value="1"/>
</dbReference>
<feature type="region of interest" description="Disordered" evidence="12">
    <location>
        <begin position="666"/>
        <end position="724"/>
    </location>
</feature>
<name>A0A8K1C5Z2_PYTOL</name>
<feature type="transmembrane region" description="Helical" evidence="13">
    <location>
        <begin position="423"/>
        <end position="444"/>
    </location>
</feature>
<dbReference type="GO" id="GO:0042391">
    <property type="term" value="P:regulation of membrane potential"/>
    <property type="evidence" value="ECO:0007669"/>
    <property type="project" value="TreeGrafter"/>
</dbReference>